<evidence type="ECO:0000313" key="5">
    <source>
        <dbReference type="RefSeq" id="XP_055364888.1"/>
    </source>
</evidence>
<evidence type="ECO:0000259" key="3">
    <source>
        <dbReference type="PROSITE" id="PS50158"/>
    </source>
</evidence>
<feature type="region of interest" description="Disordered" evidence="2">
    <location>
        <begin position="198"/>
        <end position="282"/>
    </location>
</feature>
<keyword evidence="4" id="KW-1185">Reference proteome</keyword>
<dbReference type="InterPro" id="IPR036875">
    <property type="entry name" value="Znf_CCHC_sf"/>
</dbReference>
<dbReference type="SUPFAM" id="SSF57756">
    <property type="entry name" value="Retrovirus zinc finger-like domains"/>
    <property type="match status" value="1"/>
</dbReference>
<feature type="compositionally biased region" description="Basic and acidic residues" evidence="2">
    <location>
        <begin position="208"/>
        <end position="217"/>
    </location>
</feature>
<proteinExistence type="predicted"/>
<feature type="domain" description="CCHC-type" evidence="3">
    <location>
        <begin position="169"/>
        <end position="183"/>
    </location>
</feature>
<dbReference type="GeneID" id="129604099"/>
<feature type="region of interest" description="Disordered" evidence="2">
    <location>
        <begin position="307"/>
        <end position="349"/>
    </location>
</feature>
<reference evidence="5" key="1">
    <citation type="submission" date="2025-08" db="UniProtKB">
        <authorList>
            <consortium name="RefSeq"/>
        </authorList>
    </citation>
    <scope>IDENTIFICATION</scope>
</reference>
<evidence type="ECO:0000256" key="1">
    <source>
        <dbReference type="PROSITE-ProRule" id="PRU00047"/>
    </source>
</evidence>
<keyword evidence="1" id="KW-0479">Metal-binding</keyword>
<gene>
    <name evidence="5" type="primary">LOC129604099</name>
</gene>
<dbReference type="InterPro" id="IPR001878">
    <property type="entry name" value="Znf_CCHC"/>
</dbReference>
<dbReference type="Proteomes" id="UP000515150">
    <property type="component" value="Chromosome 5"/>
</dbReference>
<dbReference type="OrthoDB" id="8961543at2759"/>
<accession>A0A9W2XSN9</accession>
<keyword evidence="1" id="KW-0863">Zinc-finger</keyword>
<evidence type="ECO:0000256" key="2">
    <source>
        <dbReference type="SAM" id="MobiDB-lite"/>
    </source>
</evidence>
<dbReference type="RefSeq" id="XP_055364888.1">
    <property type="nucleotide sequence ID" value="XM_055508913.1"/>
</dbReference>
<dbReference type="KEGG" id="bspl:129604099"/>
<feature type="compositionally biased region" description="Basic and acidic residues" evidence="2">
    <location>
        <begin position="227"/>
        <end position="242"/>
    </location>
</feature>
<name>A0A9W2XSN9_BETSP</name>
<protein>
    <submittedName>
        <fullName evidence="5">Uncharacterized protein LOC129604099</fullName>
    </submittedName>
</protein>
<keyword evidence="1" id="KW-0862">Zinc</keyword>
<dbReference type="GO" id="GO:0003676">
    <property type="term" value="F:nucleic acid binding"/>
    <property type="evidence" value="ECO:0007669"/>
    <property type="project" value="InterPro"/>
</dbReference>
<dbReference type="PROSITE" id="PS50158">
    <property type="entry name" value="ZF_CCHC"/>
    <property type="match status" value="1"/>
</dbReference>
<organism evidence="4 5">
    <name type="scientific">Betta splendens</name>
    <name type="common">Siamese fighting fish</name>
    <dbReference type="NCBI Taxonomy" id="158456"/>
    <lineage>
        <taxon>Eukaryota</taxon>
        <taxon>Metazoa</taxon>
        <taxon>Chordata</taxon>
        <taxon>Craniata</taxon>
        <taxon>Vertebrata</taxon>
        <taxon>Euteleostomi</taxon>
        <taxon>Actinopterygii</taxon>
        <taxon>Neopterygii</taxon>
        <taxon>Teleostei</taxon>
        <taxon>Neoteleostei</taxon>
        <taxon>Acanthomorphata</taxon>
        <taxon>Anabantaria</taxon>
        <taxon>Anabantiformes</taxon>
        <taxon>Anabantoidei</taxon>
        <taxon>Osphronemidae</taxon>
        <taxon>Betta</taxon>
    </lineage>
</organism>
<evidence type="ECO:0000313" key="4">
    <source>
        <dbReference type="Proteomes" id="UP000515150"/>
    </source>
</evidence>
<sequence length="398" mass="42883">MMLTELTRKHGLRIAAASRFSVDECAVVVAAVVGPLSLKSAARMNGVVVIFLDSVDKVHKVIEHGIVINGDSISVSPLTQPAKKVTVSNVPPFISDHLLRKELSRHGKIVSPIKKLPSGCKQWELRHVISHRRQVYMVLNNKEEELNLGFKLRIDDYDYVLFITSETMKCFGCGKEGHLVRACSDKAGGDFHSGAGGRAAAYGGEAQRGGEEQHGGEDGQEAGGEGADGREDGGEGADKQEEAGGGGETKVVSGDTVVETDNERSKQAEVETVNGSEVADMSTVGRQNRNDIEMCDQDPNVNSAVAEENAGMGDGRKEHTKRKSDTTVDDTDDQSGTGKKVKGQKPDRRPVTQISVRMSFLSALTVKCLTVGLSHRSPRPTQLIGLNCFYSTRKIRGV</sequence>
<dbReference type="GO" id="GO:0008270">
    <property type="term" value="F:zinc ion binding"/>
    <property type="evidence" value="ECO:0007669"/>
    <property type="project" value="UniProtKB-KW"/>
</dbReference>
<dbReference type="AlphaFoldDB" id="A0A9W2XSN9"/>